<evidence type="ECO:0000313" key="8">
    <source>
        <dbReference type="Proteomes" id="UP000249723"/>
    </source>
</evidence>
<dbReference type="GO" id="GO:0000460">
    <property type="term" value="P:maturation of 5.8S rRNA"/>
    <property type="evidence" value="ECO:0007669"/>
    <property type="project" value="TreeGrafter"/>
</dbReference>
<feature type="compositionally biased region" description="Basic and acidic residues" evidence="5">
    <location>
        <begin position="331"/>
        <end position="352"/>
    </location>
</feature>
<feature type="compositionally biased region" description="Basic and acidic residues" evidence="5">
    <location>
        <begin position="194"/>
        <end position="211"/>
    </location>
</feature>
<evidence type="ECO:0000256" key="1">
    <source>
        <dbReference type="ARBA" id="ARBA00004123"/>
    </source>
</evidence>
<dbReference type="Pfam" id="PF04874">
    <property type="entry name" value="Mak16"/>
    <property type="match status" value="1"/>
</dbReference>
<dbReference type="GO" id="GO:0000470">
    <property type="term" value="P:maturation of LSU-rRNA"/>
    <property type="evidence" value="ECO:0007669"/>
    <property type="project" value="TreeGrafter"/>
</dbReference>
<dbReference type="GO" id="GO:0030687">
    <property type="term" value="C:preribosome, large subunit precursor"/>
    <property type="evidence" value="ECO:0007669"/>
    <property type="project" value="TreeGrafter"/>
</dbReference>
<dbReference type="Proteomes" id="UP000249723">
    <property type="component" value="Unassembled WGS sequence"/>
</dbReference>
<evidence type="ECO:0000313" key="7">
    <source>
        <dbReference type="EMBL" id="SDA03742.1"/>
    </source>
</evidence>
<feature type="compositionally biased region" description="Acidic residues" evidence="5">
    <location>
        <begin position="247"/>
        <end position="297"/>
    </location>
</feature>
<dbReference type="PANTHER" id="PTHR23405">
    <property type="entry name" value="MAINTENANCE OF KILLER 16 MAK16 PROTEIN-RELATED"/>
    <property type="match status" value="1"/>
</dbReference>
<evidence type="ECO:0000256" key="5">
    <source>
        <dbReference type="SAM" id="MobiDB-lite"/>
    </source>
</evidence>
<dbReference type="AlphaFoldDB" id="A0A2X0N8R5"/>
<dbReference type="InterPro" id="IPR006958">
    <property type="entry name" value="Mak16"/>
</dbReference>
<comment type="subcellular location">
    <subcellularLocation>
        <location evidence="1">Nucleus</location>
    </subcellularLocation>
</comment>
<name>A0A2X0N8R5_9BASI</name>
<dbReference type="InterPro" id="IPR029004">
    <property type="entry name" value="Ribosomal_eL28/Mak16"/>
</dbReference>
<keyword evidence="3 4" id="KW-0539">Nucleus</keyword>
<dbReference type="STRING" id="289078.A0A2X0N8R5"/>
<dbReference type="PANTHER" id="PTHR23405:SF4">
    <property type="entry name" value="PROTEIN MAK16 HOMOLOG"/>
    <property type="match status" value="1"/>
</dbReference>
<evidence type="ECO:0000256" key="2">
    <source>
        <dbReference type="ARBA" id="ARBA00005514"/>
    </source>
</evidence>
<gene>
    <name evidence="7" type="ORF">BZ3500_MVSOF-1268-A1-R1_CHR11-1G03182</name>
</gene>
<organism evidence="7 8">
    <name type="scientific">Microbotryum saponariae</name>
    <dbReference type="NCBI Taxonomy" id="289078"/>
    <lineage>
        <taxon>Eukaryota</taxon>
        <taxon>Fungi</taxon>
        <taxon>Dikarya</taxon>
        <taxon>Basidiomycota</taxon>
        <taxon>Pucciniomycotina</taxon>
        <taxon>Microbotryomycetes</taxon>
        <taxon>Microbotryales</taxon>
        <taxon>Microbotryaceae</taxon>
        <taxon>Microbotryum</taxon>
    </lineage>
</organism>
<dbReference type="FunFam" id="3.30.390.110:FF:000001">
    <property type="entry name" value="Protein MAK16 homolog"/>
    <property type="match status" value="1"/>
</dbReference>
<dbReference type="Pfam" id="PF01778">
    <property type="entry name" value="Ribosomal_L28e"/>
    <property type="match status" value="1"/>
</dbReference>
<reference evidence="8" key="1">
    <citation type="submission" date="2016-10" db="EMBL/GenBank/DDBJ databases">
        <authorList>
            <person name="Jeantristanb JTB J.-T."/>
            <person name="Ricardo R."/>
        </authorList>
    </citation>
    <scope>NUCLEOTIDE SEQUENCE [LARGE SCALE GENOMIC DNA]</scope>
</reference>
<keyword evidence="8" id="KW-1185">Reference proteome</keyword>
<feature type="compositionally biased region" description="Basic residues" evidence="5">
    <location>
        <begin position="316"/>
        <end position="330"/>
    </location>
</feature>
<feature type="region of interest" description="Disordered" evidence="5">
    <location>
        <begin position="194"/>
        <end position="352"/>
    </location>
</feature>
<feature type="domain" description="Ribosomal eL28/Mak16" evidence="6">
    <location>
        <begin position="6"/>
        <end position="118"/>
    </location>
</feature>
<dbReference type="GO" id="GO:0005730">
    <property type="term" value="C:nucleolus"/>
    <property type="evidence" value="ECO:0007669"/>
    <property type="project" value="UniProtKB-UniRule"/>
</dbReference>
<feature type="compositionally biased region" description="Acidic residues" evidence="5">
    <location>
        <begin position="217"/>
        <end position="239"/>
    </location>
</feature>
<accession>A0A2X0N8R5</accession>
<sequence>MQSDDVIWGIINTQHCSYKIKTITQNFCRNEYNLTGLCSRQSCPLANSRYATVREHAGTVYLYMKTIERAHLPSKMWERVRLSSNYTKALDQIDQHLIYWPDYLIHKCKQRMTKITQYLIKMQKLKLKDAPQLVPIKQKLERRESAREAKALTAARLEKSLEKELIARLKSRAYGDAPLNVNEQVWQAVLNREKREKEGGVEGEKEREKELAGLGMESDDETDYDSDEFEEDDEEEDYEAGQAEFVSDFDESDLEDLEDVGGDEEGVWSEDSDEDGPSGTEEEGSEEDDEDDEDQEVQDSKGKRKATKPEPPTPKRAVKKPRKGGNNKKGPRVEVEYEQETERLDPRTVDAW</sequence>
<dbReference type="Gene3D" id="3.30.390.110">
    <property type="match status" value="1"/>
</dbReference>
<evidence type="ECO:0000256" key="3">
    <source>
        <dbReference type="ARBA" id="ARBA00023242"/>
    </source>
</evidence>
<dbReference type="OrthoDB" id="10251342at2759"/>
<comment type="similarity">
    <text evidence="2 4">Belongs to the MAK16 family.</text>
</comment>
<evidence type="ECO:0000259" key="6">
    <source>
        <dbReference type="Pfam" id="PF01778"/>
    </source>
</evidence>
<dbReference type="EMBL" id="FMWP01000138">
    <property type="protein sequence ID" value="SDA03742.1"/>
    <property type="molecule type" value="Genomic_DNA"/>
</dbReference>
<dbReference type="PIRSF" id="PIRSF003352">
    <property type="entry name" value="MAK16"/>
    <property type="match status" value="1"/>
</dbReference>
<proteinExistence type="inferred from homology"/>
<evidence type="ECO:0000256" key="4">
    <source>
        <dbReference type="PIRNR" id="PIRNR003352"/>
    </source>
</evidence>
<protein>
    <recommendedName>
        <fullName evidence="4">Protein MAK16</fullName>
    </recommendedName>
</protein>